<dbReference type="EMBL" id="MZ501267">
    <property type="protein sequence ID" value="QZA70600.1"/>
    <property type="molecule type" value="Genomic_DNA"/>
</dbReference>
<proteinExistence type="predicted"/>
<keyword evidence="2" id="KW-1185">Reference proteome</keyword>
<dbReference type="GeneID" id="77944005"/>
<dbReference type="RefSeq" id="YP_010667875.1">
    <property type="nucleotide sequence ID" value="NC_070952.1"/>
</dbReference>
<dbReference type="Proteomes" id="UP000827517">
    <property type="component" value="Segment"/>
</dbReference>
<organism evidence="1 2">
    <name type="scientific">Erwinia phage AH04</name>
    <dbReference type="NCBI Taxonomy" id="2869569"/>
    <lineage>
        <taxon>Viruses</taxon>
        <taxon>Duplodnaviria</taxon>
        <taxon>Heunggongvirae</taxon>
        <taxon>Uroviricota</taxon>
        <taxon>Caudoviricetes</taxon>
        <taxon>Chimalliviridae</taxon>
        <taxon>Meadowvirus</taxon>
        <taxon>Meadowvirus AH04</taxon>
    </lineage>
</organism>
<dbReference type="KEGG" id="vg:77944005"/>
<evidence type="ECO:0000313" key="2">
    <source>
        <dbReference type="Proteomes" id="UP000827517"/>
    </source>
</evidence>
<sequence>MISSQIETVLRQAQLTATLSNKVAETTQITCVFITPVGQYTALGVERMMAQADFASGRNEFMQIRVRLQPGIYFDQIVKYRDDLTCQVIVQSGTDRVMRQFVAIPLVDKDVHTESNSTIANKMDALNTTNLVPYEFQLMEIGFARIRNEPVSNIYSIANVRDVMISVFEEGTQAIGLTGYNAYKGLQLYEPIDNTNNFRQIIFPSGTRLIDAAQYLQNHNEYGVYSKGLGSFYKQNYWWIYPLFNTERVKTHPRPINLIRVPQNKIPDLDTTFYITPTALTIIACGTADHQDHADIRKQNEGVGHRNVMGDAIAGDTGYHYNNGRALTTRADSMQEYKLSNRRDGNEWIPIDRSPTGNLMVGMTQNARNQGEILELEWRNGDTGYLEPGHPLTYQYFYDDDTVYVRRGVLLGYRSDYIPITSDVKPILKRTTKLIIFLKAQDRYSDGTTT</sequence>
<accession>A0AAE7X0W0</accession>
<reference evidence="1" key="1">
    <citation type="submission" date="2021-07" db="EMBL/GenBank/DDBJ databases">
        <authorList>
            <person name="Roth S.J."/>
            <person name="Krukonis G.P."/>
            <person name="Delesalle V.A."/>
        </authorList>
    </citation>
    <scope>NUCLEOTIDE SEQUENCE</scope>
</reference>
<name>A0AAE7X0W0_9CAUD</name>
<evidence type="ECO:0008006" key="3">
    <source>
        <dbReference type="Google" id="ProtNLM"/>
    </source>
</evidence>
<gene>
    <name evidence="1" type="primary">121</name>
    <name evidence="1" type="ORF">AH04_121</name>
</gene>
<evidence type="ECO:0000313" key="1">
    <source>
        <dbReference type="EMBL" id="QZA70600.1"/>
    </source>
</evidence>
<protein>
    <recommendedName>
        <fullName evidence="3">Virion structural protein</fullName>
    </recommendedName>
</protein>